<evidence type="ECO:0000313" key="3">
    <source>
        <dbReference type="Proteomes" id="UP000075884"/>
    </source>
</evidence>
<dbReference type="EnsemblMetazoa" id="ADIR014553-RA">
    <property type="protein sequence ID" value="ADIR014553-PA"/>
    <property type="gene ID" value="ADIR014553"/>
</dbReference>
<dbReference type="STRING" id="7168.A0A182NXH6"/>
<feature type="region of interest" description="Disordered" evidence="1">
    <location>
        <begin position="1"/>
        <end position="38"/>
    </location>
</feature>
<dbReference type="InterPro" id="IPR036770">
    <property type="entry name" value="Ankyrin_rpt-contain_sf"/>
</dbReference>
<protein>
    <submittedName>
        <fullName evidence="2">ANK_REP_REGION domain-containing protein</fullName>
    </submittedName>
</protein>
<accession>A0A182NXH6</accession>
<organism evidence="2 3">
    <name type="scientific">Anopheles dirus</name>
    <dbReference type="NCBI Taxonomy" id="7168"/>
    <lineage>
        <taxon>Eukaryota</taxon>
        <taxon>Metazoa</taxon>
        <taxon>Ecdysozoa</taxon>
        <taxon>Arthropoda</taxon>
        <taxon>Hexapoda</taxon>
        <taxon>Insecta</taxon>
        <taxon>Pterygota</taxon>
        <taxon>Neoptera</taxon>
        <taxon>Endopterygota</taxon>
        <taxon>Diptera</taxon>
        <taxon>Nematocera</taxon>
        <taxon>Culicoidea</taxon>
        <taxon>Culicidae</taxon>
        <taxon>Anophelinae</taxon>
        <taxon>Anopheles</taxon>
    </lineage>
</organism>
<feature type="compositionally biased region" description="Low complexity" evidence="1">
    <location>
        <begin position="23"/>
        <end position="36"/>
    </location>
</feature>
<dbReference type="Gene3D" id="1.25.40.20">
    <property type="entry name" value="Ankyrin repeat-containing domain"/>
    <property type="match status" value="1"/>
</dbReference>
<name>A0A182NXH6_9DIPT</name>
<dbReference type="AlphaFoldDB" id="A0A182NXH6"/>
<keyword evidence="3" id="KW-1185">Reference proteome</keyword>
<evidence type="ECO:0000313" key="2">
    <source>
        <dbReference type="EnsemblMetazoa" id="ADIR014553-PA"/>
    </source>
</evidence>
<dbReference type="Proteomes" id="UP000075884">
    <property type="component" value="Unassembled WGS sequence"/>
</dbReference>
<evidence type="ECO:0000256" key="1">
    <source>
        <dbReference type="SAM" id="MobiDB-lite"/>
    </source>
</evidence>
<sequence length="1268" mass="146387">MEKNTNNIACEPRKRKLDNNAESTSSSPSSGPTTASQLGGNNASLHGISYQLRLGLVILLRNYMIHEEDGEFEFTVTFEDPAGGKFDDILVRYSSPKHGSGAVLIQAKHRQPTGKSISNDSLTASLLDQKSPLFVGKYFKSFLDTYRRGSEETQIYMICTNRRFSCTKHFKDCDPAGNASLSFLQAIHAQCFQLDYQNRLDRIDEELRKVNVGKIGKHEVDFKSSDRKTIEENIQHFYNSFLVVCGSANDEELESLAMNLLRSIKSVQSDLIYKILHYLMFEAIKAGPVSYEPRLLKHLLENIECMPKFEQASISTKQHLEALHLKYTNVQIRPDKLAELNLFNFITNETVSKHYYYSSFSSEISTMVIEQTAKLIDYEMLVIDCASFQEKNLICHVGEIISAIDTHCSDRGDSLPRMLITIICRGKSEALLEQVNKLSMKVIMVVHMEHAPFGAHSGHQSVDRFTVADLTENARKQLYEQHTSLNLFGTSTSLNQIVDENDTLERLFDILDICNKEKDERSDLHAKQYERIEPWYIHRKYYDYRLYYYCFKKTYIENDPSCLTSGKPDPKVTIWVNEAGFGKSTYFTWLCWNMSTNNRPYYVVRLNAGPYSTDFKLLKTTNLSYLTDTDALKLLYRFLHLAQFLNTDVRCADFAIDAERTATERCAELLSLSGQSAVFSEDRAEALNLTARQLIELRHFREKFNQEQIVLVLDAFDEIAPDYKEIVLLCLKSFSKLRGIKRMHISSRPFHFHFEFLRTFPDCVMYRFDEFSESDQKLAIEKYLDQAIKERREFDGNFLLQTVNDMFSGVQRQLKEVPLYLHMAFRMFFDTIVNKMKSNRDVSSLQVETMDSLRLIEMFVEEHLRRLFIEKQQRPATALDNSAEHSLFSEVLANRRNQHALLAIFAIFSNEDRNMLLDEKQQADAKDYMKKIEEATEKTGIIQHARFGVPSFSLRILAEYFAALWFYKHKSAMKNQLFFRWKSFWIGEQREVRKFFDQMILSESKGCEIHAAILNLSEAQVVNLLSANPDSINTAKDAVGRLPIHLAVIHFVQDQDISKSMVCLVLEKMAPALIDHRDDLLGWTALDYAFVTENKVLIDLLLAAGAQVNVDTLHQQLFSKGYDTVTFLHTAHEYSCLLKSHAASNECLKQFHDKIVECLQGGRNNYHQLSYVAILEFCIRNECFENFKQYAPDNSLAQHLSTEEKERLFWFAFEHMAVEIISHLIDKCNIPIPQMRNESHVVSILNNIIAKNSRSSSVRYPGYSFLQR</sequence>
<reference evidence="2" key="2">
    <citation type="submission" date="2020-05" db="UniProtKB">
        <authorList>
            <consortium name="EnsemblMetazoa"/>
        </authorList>
    </citation>
    <scope>IDENTIFICATION</scope>
    <source>
        <strain evidence="2">WRAIR2</strain>
    </source>
</reference>
<proteinExistence type="predicted"/>
<dbReference type="SUPFAM" id="SSF48403">
    <property type="entry name" value="Ankyrin repeat"/>
    <property type="match status" value="1"/>
</dbReference>
<dbReference type="VEuPathDB" id="VectorBase:ADIR014553"/>
<reference evidence="3" key="1">
    <citation type="submission" date="2013-03" db="EMBL/GenBank/DDBJ databases">
        <title>The Genome Sequence of Anopheles dirus WRAIR2.</title>
        <authorList>
            <consortium name="The Broad Institute Genomics Platform"/>
            <person name="Neafsey D.E."/>
            <person name="Walton C."/>
            <person name="Walker B."/>
            <person name="Young S.K."/>
            <person name="Zeng Q."/>
            <person name="Gargeya S."/>
            <person name="Fitzgerald M."/>
            <person name="Haas B."/>
            <person name="Abouelleil A."/>
            <person name="Allen A.W."/>
            <person name="Alvarado L."/>
            <person name="Arachchi H.M."/>
            <person name="Berlin A.M."/>
            <person name="Chapman S.B."/>
            <person name="Gainer-Dewar J."/>
            <person name="Goldberg J."/>
            <person name="Griggs A."/>
            <person name="Gujja S."/>
            <person name="Hansen M."/>
            <person name="Howarth C."/>
            <person name="Imamovic A."/>
            <person name="Ireland A."/>
            <person name="Larimer J."/>
            <person name="McCowan C."/>
            <person name="Murphy C."/>
            <person name="Pearson M."/>
            <person name="Poon T.W."/>
            <person name="Priest M."/>
            <person name="Roberts A."/>
            <person name="Saif S."/>
            <person name="Shea T."/>
            <person name="Sisk P."/>
            <person name="Sykes S."/>
            <person name="Wortman J."/>
            <person name="Nusbaum C."/>
            <person name="Birren B."/>
        </authorList>
    </citation>
    <scope>NUCLEOTIDE SEQUENCE [LARGE SCALE GENOMIC DNA]</scope>
    <source>
        <strain evidence="3">WRAIR2</strain>
    </source>
</reference>